<dbReference type="PATRIC" id="fig|1449350.3.peg.3499"/>
<dbReference type="Pfam" id="PF01936">
    <property type="entry name" value="NYN"/>
    <property type="match status" value="1"/>
</dbReference>
<organism evidence="2 3">
    <name type="scientific">Roseivivax halodurans JCM 10272</name>
    <dbReference type="NCBI Taxonomy" id="1449350"/>
    <lineage>
        <taxon>Bacteria</taxon>
        <taxon>Pseudomonadati</taxon>
        <taxon>Pseudomonadota</taxon>
        <taxon>Alphaproteobacteria</taxon>
        <taxon>Rhodobacterales</taxon>
        <taxon>Roseobacteraceae</taxon>
        <taxon>Roseivivax</taxon>
    </lineage>
</organism>
<sequence>MFYKDERLALFIDGSSLHGAGRALGIDIDYKLLRDEFARRGRLVRAHYYTCVSDTDEFSPVKPLTDWLGYNGFTVLAKPVREYVDAGGRKKVKGAIGIELATDALLAAPHVDHVVLFSGDGDFRSLVQGLQRLGKRVSVASTLKSSTPMASDDLRRQADNFIDIDDLRDVIGRTDRAAG</sequence>
<reference evidence="2 3" key="1">
    <citation type="submission" date="2014-01" db="EMBL/GenBank/DDBJ databases">
        <title>Roseivivax halodurans JCM 10272 Genome Sequencing.</title>
        <authorList>
            <person name="Lai Q."/>
            <person name="Li G."/>
            <person name="Shao Z."/>
        </authorList>
    </citation>
    <scope>NUCLEOTIDE SEQUENCE [LARGE SCALE GENOMIC DNA]</scope>
    <source>
        <strain evidence="2 3">JCM 10272</strain>
    </source>
</reference>
<feature type="domain" description="NYN" evidence="1">
    <location>
        <begin position="7"/>
        <end position="165"/>
    </location>
</feature>
<dbReference type="OrthoDB" id="9794137at2"/>
<dbReference type="eggNOG" id="COG1432">
    <property type="taxonomic scope" value="Bacteria"/>
</dbReference>
<dbReference type="AlphaFoldDB" id="X7EB79"/>
<dbReference type="InterPro" id="IPR021139">
    <property type="entry name" value="NYN"/>
</dbReference>
<dbReference type="PANTHER" id="PTHR35458">
    <property type="entry name" value="SLR0755 PROTEIN"/>
    <property type="match status" value="1"/>
</dbReference>
<dbReference type="RefSeq" id="WP_037265320.1">
    <property type="nucleotide sequence ID" value="NZ_JALZ01000029.1"/>
</dbReference>
<dbReference type="PANTHER" id="PTHR35458:SF2">
    <property type="entry name" value="SLR0755 PROTEIN"/>
    <property type="match status" value="1"/>
</dbReference>
<keyword evidence="3" id="KW-1185">Reference proteome</keyword>
<dbReference type="Gene3D" id="3.40.50.1010">
    <property type="entry name" value="5'-nuclease"/>
    <property type="match status" value="1"/>
</dbReference>
<gene>
    <name evidence="2" type="ORF">OCH239_10880</name>
</gene>
<dbReference type="Proteomes" id="UP000022447">
    <property type="component" value="Unassembled WGS sequence"/>
</dbReference>
<accession>X7EB79</accession>
<evidence type="ECO:0000313" key="3">
    <source>
        <dbReference type="Proteomes" id="UP000022447"/>
    </source>
</evidence>
<dbReference type="CDD" id="cd10911">
    <property type="entry name" value="PIN_LabA"/>
    <property type="match status" value="1"/>
</dbReference>
<dbReference type="EMBL" id="JALZ01000029">
    <property type="protein sequence ID" value="ETX13339.1"/>
    <property type="molecule type" value="Genomic_DNA"/>
</dbReference>
<name>X7EB79_9RHOB</name>
<dbReference type="GO" id="GO:0004540">
    <property type="term" value="F:RNA nuclease activity"/>
    <property type="evidence" value="ECO:0007669"/>
    <property type="project" value="InterPro"/>
</dbReference>
<evidence type="ECO:0000259" key="1">
    <source>
        <dbReference type="Pfam" id="PF01936"/>
    </source>
</evidence>
<evidence type="ECO:0000313" key="2">
    <source>
        <dbReference type="EMBL" id="ETX13339.1"/>
    </source>
</evidence>
<dbReference type="InterPro" id="IPR047140">
    <property type="entry name" value="LabA"/>
</dbReference>
<dbReference type="STRING" id="1449350.OCH239_10880"/>
<comment type="caution">
    <text evidence="2">The sequence shown here is derived from an EMBL/GenBank/DDBJ whole genome shotgun (WGS) entry which is preliminary data.</text>
</comment>
<protein>
    <recommendedName>
        <fullName evidence="1">NYN domain-containing protein</fullName>
    </recommendedName>
</protein>
<proteinExistence type="predicted"/>